<dbReference type="Gene3D" id="3.30.70.1430">
    <property type="entry name" value="Multidrug efflux transporter AcrB pore domain"/>
    <property type="match status" value="1"/>
</dbReference>
<feature type="compositionally biased region" description="Basic and acidic residues" evidence="1">
    <location>
        <begin position="508"/>
        <end position="520"/>
    </location>
</feature>
<evidence type="ECO:0000256" key="1">
    <source>
        <dbReference type="SAM" id="MobiDB-lite"/>
    </source>
</evidence>
<proteinExistence type="predicted"/>
<dbReference type="AlphaFoldDB" id="A0A1F5Z0S1"/>
<dbReference type="Proteomes" id="UP000179129">
    <property type="component" value="Unassembled WGS sequence"/>
</dbReference>
<dbReference type="Pfam" id="PF00873">
    <property type="entry name" value="ACR_tran"/>
    <property type="match status" value="2"/>
</dbReference>
<feature type="region of interest" description="Disordered" evidence="1">
    <location>
        <begin position="496"/>
        <end position="520"/>
    </location>
</feature>
<dbReference type="SUPFAM" id="SSF82693">
    <property type="entry name" value="Multidrug efflux transporter AcrB pore domain, PN1, PN2, PC1 and PC2 subdomains"/>
    <property type="match status" value="2"/>
</dbReference>
<dbReference type="GO" id="GO:0042910">
    <property type="term" value="F:xenobiotic transmembrane transporter activity"/>
    <property type="evidence" value="ECO:0007669"/>
    <property type="project" value="TreeGrafter"/>
</dbReference>
<accession>A0A1F5Z0S1</accession>
<dbReference type="InterPro" id="IPR001036">
    <property type="entry name" value="Acrflvin-R"/>
</dbReference>
<dbReference type="Gene3D" id="3.30.2090.10">
    <property type="entry name" value="Multidrug efflux transporter AcrB TolC docking domain, DN and DC subdomains"/>
    <property type="match status" value="2"/>
</dbReference>
<organism evidence="2 3">
    <name type="scientific">Candidatus Glassbacteria bacterium RIFCSPLOWO2_12_FULL_58_11</name>
    <dbReference type="NCBI Taxonomy" id="1817867"/>
    <lineage>
        <taxon>Bacteria</taxon>
        <taxon>Candidatus Glassiibacteriota</taxon>
    </lineage>
</organism>
<protein>
    <recommendedName>
        <fullName evidence="4">Acriflavin resistance protein</fullName>
    </recommendedName>
</protein>
<dbReference type="InterPro" id="IPR027463">
    <property type="entry name" value="AcrB_DN_DC_subdom"/>
</dbReference>
<dbReference type="Gene3D" id="1.20.1640.10">
    <property type="entry name" value="Multidrug efflux transporter AcrB transmembrane domain"/>
    <property type="match status" value="2"/>
</dbReference>
<dbReference type="PANTHER" id="PTHR32063">
    <property type="match status" value="1"/>
</dbReference>
<dbReference type="SUPFAM" id="SSF82866">
    <property type="entry name" value="Multidrug efflux transporter AcrB transmembrane domain"/>
    <property type="match status" value="2"/>
</dbReference>
<evidence type="ECO:0000313" key="2">
    <source>
        <dbReference type="EMBL" id="OGG05943.1"/>
    </source>
</evidence>
<dbReference type="PANTHER" id="PTHR32063:SF0">
    <property type="entry name" value="SWARMING MOTILITY PROTEIN SWRC"/>
    <property type="match status" value="1"/>
</dbReference>
<gene>
    <name evidence="2" type="ORF">A3F83_05085</name>
</gene>
<sequence>MKIVEASIRRPVTVTMLMVTLVLFGAVAYQRLPINLLPDISYPTLSVRTDFPGAAPEEVENLVTRPVEEAVSVVNNVIRVSSRSRAGLSDVTVEFEWGTQMDFASLDLREKLDRIRLPQEIQKPIILRYDPSLEPIMRLALTSSEIDLIALRTMAEERLKNKLETVDGVAAIEVSGGLEEEIHVALSERKLASLGMSVETVAGRVGAENINLTGGTLSNGEMDYLVRTLNQYKSPEEISDIIIERRQNALIRLSDVAEVKRGYKDRTMVTEVNGRENVELAVYKEADANTILVARRVQERLSEIRKEFGENDAGFRLAVITDQSHFIDQSIKEVLKTAVIGGLLAVIVLYIFLQRVGATVIISLAIPICVVATFFFMFVSGVSLNIMSLGGLALGVGMLVDNSIVVLESIDRYLKQGKDPVEASNLGAALVGKAVTASTLTTVCVFLPIIFVTGVAGQLFTDQSLTVTYSLVASLLVALTLIPVMSSGFSGGRTFGASQTPPGASAEDPQRMQKSPDRPPRKVPAWLYRALDALALPFRWMFYFLPFTLLTLVKYLAYGLAHFLKLLIYPLLLLYDSFYPRFEAAYGQALVWVLRHRLATLLLAVLVFISSILLYPRLGHELIPEMSQNEILVGLKMPVGTPVESTRDVLARMQRLTSAQPEVRMVYLTAGSSSMTGGSLKEEREDIGQMSILTNSGLNRAAEDSLIDRLRMQFELIPGISVKFGRPVLYSYKTPVEIEIRGYNLRTLSQLADEVSQRLAEVPGLSDIKSSAESGNPEIQVLFDRDRLASLNLTISQLAQVVRGKVLGEVPTEFHRGGRQVDIRVRVEEADRDRLEAIRKLTVANIDGRPITLDAVADLVVQQGPSEIRRVDQERVAVISAGLAGADLGTVIGRIQTALATLNVPPEISVKFGGQGMEMKRAMDSMIFAFCLAIFLVYLVMASQFESLLHPFVIMFTIPFGLIGVVWSLYLTSGIISIVALIGVVMLCGIVVNNAIVMVDYVNVLRREGMPKNEALIQAGTVRLRPILMTTGTTVLGLLPMAIGLGEGSEVRTPMAVVVIGGLMVGTILTLLLLPTIYSLLDWRD</sequence>
<evidence type="ECO:0008006" key="4">
    <source>
        <dbReference type="Google" id="ProtNLM"/>
    </source>
</evidence>
<reference evidence="2 3" key="1">
    <citation type="journal article" date="2016" name="Nat. Commun.">
        <title>Thousands of microbial genomes shed light on interconnected biogeochemical processes in an aquifer system.</title>
        <authorList>
            <person name="Anantharaman K."/>
            <person name="Brown C.T."/>
            <person name="Hug L.A."/>
            <person name="Sharon I."/>
            <person name="Castelle C.J."/>
            <person name="Probst A.J."/>
            <person name="Thomas B.C."/>
            <person name="Singh A."/>
            <person name="Wilkins M.J."/>
            <person name="Karaoz U."/>
            <person name="Brodie E.L."/>
            <person name="Williams K.H."/>
            <person name="Hubbard S.S."/>
            <person name="Banfield J.F."/>
        </authorList>
    </citation>
    <scope>NUCLEOTIDE SEQUENCE [LARGE SCALE GENOMIC DNA]</scope>
</reference>
<dbReference type="STRING" id="1817867.A3F83_05085"/>
<dbReference type="EMBL" id="MFIX01000034">
    <property type="protein sequence ID" value="OGG05943.1"/>
    <property type="molecule type" value="Genomic_DNA"/>
</dbReference>
<dbReference type="PRINTS" id="PR00702">
    <property type="entry name" value="ACRIFLAVINRP"/>
</dbReference>
<name>A0A1F5Z0S1_9BACT</name>
<evidence type="ECO:0000313" key="3">
    <source>
        <dbReference type="Proteomes" id="UP000179129"/>
    </source>
</evidence>
<dbReference type="GO" id="GO:0005886">
    <property type="term" value="C:plasma membrane"/>
    <property type="evidence" value="ECO:0007669"/>
    <property type="project" value="TreeGrafter"/>
</dbReference>
<dbReference type="SUPFAM" id="SSF82714">
    <property type="entry name" value="Multidrug efflux transporter AcrB TolC docking domain, DN and DC subdomains"/>
    <property type="match status" value="2"/>
</dbReference>
<comment type="caution">
    <text evidence="2">The sequence shown here is derived from an EMBL/GenBank/DDBJ whole genome shotgun (WGS) entry which is preliminary data.</text>
</comment>